<name>A0A1B7MZT2_9AGAM</name>
<evidence type="ECO:0000313" key="2">
    <source>
        <dbReference type="EMBL" id="OAX38071.1"/>
    </source>
</evidence>
<reference evidence="2 3" key="1">
    <citation type="submission" date="2016-06" db="EMBL/GenBank/DDBJ databases">
        <title>Comparative genomics of the ectomycorrhizal sister species Rhizopogon vinicolor and Rhizopogon vesiculosus (Basidiomycota: Boletales) reveals a divergence of the mating type B locus.</title>
        <authorList>
            <consortium name="DOE Joint Genome Institute"/>
            <person name="Mujic A.B."/>
            <person name="Kuo A."/>
            <person name="Tritt A."/>
            <person name="Lipzen A."/>
            <person name="Chen C."/>
            <person name="Johnson J."/>
            <person name="Sharma A."/>
            <person name="Barry K."/>
            <person name="Grigoriev I.V."/>
            <person name="Spatafora J.W."/>
        </authorList>
    </citation>
    <scope>NUCLEOTIDE SEQUENCE [LARGE SCALE GENOMIC DNA]</scope>
    <source>
        <strain evidence="2 3">AM-OR11-026</strain>
    </source>
</reference>
<dbReference type="InParanoid" id="A0A1B7MZT2"/>
<proteinExistence type="predicted"/>
<keyword evidence="3" id="KW-1185">Reference proteome</keyword>
<dbReference type="Proteomes" id="UP000092154">
    <property type="component" value="Unassembled WGS sequence"/>
</dbReference>
<organism evidence="2 3">
    <name type="scientific">Rhizopogon vinicolor AM-OR11-026</name>
    <dbReference type="NCBI Taxonomy" id="1314800"/>
    <lineage>
        <taxon>Eukaryota</taxon>
        <taxon>Fungi</taxon>
        <taxon>Dikarya</taxon>
        <taxon>Basidiomycota</taxon>
        <taxon>Agaricomycotina</taxon>
        <taxon>Agaricomycetes</taxon>
        <taxon>Agaricomycetidae</taxon>
        <taxon>Boletales</taxon>
        <taxon>Suillineae</taxon>
        <taxon>Rhizopogonaceae</taxon>
        <taxon>Rhizopogon</taxon>
    </lineage>
</organism>
<evidence type="ECO:0000313" key="3">
    <source>
        <dbReference type="Proteomes" id="UP000092154"/>
    </source>
</evidence>
<feature type="chain" id="PRO_5008597708" evidence="1">
    <location>
        <begin position="19"/>
        <end position="91"/>
    </location>
</feature>
<evidence type="ECO:0000256" key="1">
    <source>
        <dbReference type="SAM" id="SignalP"/>
    </source>
</evidence>
<accession>A0A1B7MZT2</accession>
<dbReference type="OrthoDB" id="2691302at2759"/>
<sequence length="91" mass="9907">MQLTLFASVALLCNSVLAAPPHRRDNTMFGIDVYDILDNVFIDVDILMKKDAPVDFGMLRTRGGSSDGTVIIDVDLNNVLNNVTVEVASPQ</sequence>
<dbReference type="AlphaFoldDB" id="A0A1B7MZT2"/>
<gene>
    <name evidence="2" type="ORF">K503DRAFT_770844</name>
</gene>
<feature type="signal peptide" evidence="1">
    <location>
        <begin position="1"/>
        <end position="18"/>
    </location>
</feature>
<keyword evidence="1" id="KW-0732">Signal</keyword>
<dbReference type="EMBL" id="KV448314">
    <property type="protein sequence ID" value="OAX38071.1"/>
    <property type="molecule type" value="Genomic_DNA"/>
</dbReference>
<protein>
    <submittedName>
        <fullName evidence="2">Uncharacterized protein</fullName>
    </submittedName>
</protein>